<reference evidence="2" key="1">
    <citation type="submission" date="2016-03" db="EMBL/GenBank/DDBJ databases">
        <authorList>
            <person name="Guldener U."/>
        </authorList>
    </citation>
    <scope>NUCLEOTIDE SEQUENCE [LARGE SCALE GENOMIC DNA]</scope>
</reference>
<keyword evidence="2" id="KW-1185">Reference proteome</keyword>
<evidence type="ECO:0000313" key="2">
    <source>
        <dbReference type="Proteomes" id="UP000177625"/>
    </source>
</evidence>
<protein>
    <submittedName>
        <fullName evidence="1">Uncharacterized protein</fullName>
    </submittedName>
</protein>
<name>A0A1E1MLK0_RHYSE</name>
<accession>A0A1E1MLK0</accession>
<gene>
    <name evidence="1" type="ORF">RSE6_10859</name>
</gene>
<evidence type="ECO:0000313" key="1">
    <source>
        <dbReference type="EMBL" id="CZT49952.1"/>
    </source>
</evidence>
<dbReference type="Proteomes" id="UP000177625">
    <property type="component" value="Unassembled WGS sequence"/>
</dbReference>
<dbReference type="AlphaFoldDB" id="A0A1E1MLK0"/>
<organism evidence="1 2">
    <name type="scientific">Rhynchosporium secalis</name>
    <name type="common">Barley scald fungus</name>
    <dbReference type="NCBI Taxonomy" id="38038"/>
    <lineage>
        <taxon>Eukaryota</taxon>
        <taxon>Fungi</taxon>
        <taxon>Dikarya</taxon>
        <taxon>Ascomycota</taxon>
        <taxon>Pezizomycotina</taxon>
        <taxon>Leotiomycetes</taxon>
        <taxon>Helotiales</taxon>
        <taxon>Ploettnerulaceae</taxon>
        <taxon>Rhynchosporium</taxon>
    </lineage>
</organism>
<proteinExistence type="predicted"/>
<dbReference type="EMBL" id="FJVC01000398">
    <property type="protein sequence ID" value="CZT49952.1"/>
    <property type="molecule type" value="Genomic_DNA"/>
</dbReference>
<sequence>MLSQAADPNSLHLIIGNNNTADSDTQNGLLTVLASVVFEGAGWCYITEALAWQLSATASAVPLSLASWTDCSKPPRTPPNLGTYLPIGTMAMRSLQGLPHRQLLYL</sequence>